<dbReference type="RefSeq" id="WP_074255268.1">
    <property type="nucleotide sequence ID" value="NZ_FSRL01000001.1"/>
</dbReference>
<dbReference type="AlphaFoldDB" id="A0A1N6EX09"/>
<comment type="subcellular location">
    <subcellularLocation>
        <location evidence="5">Cell membrane</location>
        <topology evidence="5">Multi-pass membrane protein</topology>
    </subcellularLocation>
</comment>
<keyword evidence="2 5" id="KW-0812">Transmembrane</keyword>
<keyword evidence="4 5" id="KW-0472">Membrane</keyword>
<protein>
    <recommendedName>
        <fullName evidence="5">UPF0314 protein SAMN05444002_1169</fullName>
    </recommendedName>
</protein>
<dbReference type="HAMAP" id="MF_01514">
    <property type="entry name" value="UPF0314"/>
    <property type="match status" value="1"/>
</dbReference>
<evidence type="ECO:0000256" key="3">
    <source>
        <dbReference type="ARBA" id="ARBA00022989"/>
    </source>
</evidence>
<dbReference type="EMBL" id="FSRL01000001">
    <property type="protein sequence ID" value="SIN87473.1"/>
    <property type="molecule type" value="Genomic_DNA"/>
</dbReference>
<feature type="transmembrane region" description="Helical" evidence="5">
    <location>
        <begin position="7"/>
        <end position="25"/>
    </location>
</feature>
<evidence type="ECO:0000256" key="4">
    <source>
        <dbReference type="ARBA" id="ARBA00023136"/>
    </source>
</evidence>
<evidence type="ECO:0000256" key="2">
    <source>
        <dbReference type="ARBA" id="ARBA00022692"/>
    </source>
</evidence>
<sequence length="186" mass="21224">MRRVHYGYWLALAITVVMAAVMLWWGREPICKCGYVKLWHGAVVSSENSQHITDWYTPSHIIHGLLFYGLLWLVAWKLPLGWRFAIATAIEAGWELLENTDRVIEHYRAVTISLDYYGDSVLNSVCDVAAMWLGFALARKLPVWASVVLALGFEAFTTWMIRDGLALNVLMLLWPLEAVKDWQGAL</sequence>
<gene>
    <name evidence="6" type="ORF">SAMN05444002_1169</name>
</gene>
<feature type="transmembrane region" description="Helical" evidence="5">
    <location>
        <begin position="141"/>
        <end position="161"/>
    </location>
</feature>
<keyword evidence="1 5" id="KW-1003">Cell membrane</keyword>
<evidence type="ECO:0000313" key="6">
    <source>
        <dbReference type="EMBL" id="SIN87473.1"/>
    </source>
</evidence>
<organism evidence="6 7">
    <name type="scientific">Vannielia litorea</name>
    <dbReference type="NCBI Taxonomy" id="1217970"/>
    <lineage>
        <taxon>Bacteria</taxon>
        <taxon>Pseudomonadati</taxon>
        <taxon>Pseudomonadota</taxon>
        <taxon>Alphaproteobacteria</taxon>
        <taxon>Rhodobacterales</taxon>
        <taxon>Paracoccaceae</taxon>
        <taxon>Vannielia</taxon>
    </lineage>
</organism>
<dbReference type="InterPro" id="IPR019691">
    <property type="entry name" value="DUF2585"/>
</dbReference>
<reference evidence="7" key="1">
    <citation type="submission" date="2016-11" db="EMBL/GenBank/DDBJ databases">
        <authorList>
            <person name="Varghese N."/>
            <person name="Submissions S."/>
        </authorList>
    </citation>
    <scope>NUCLEOTIDE SEQUENCE [LARGE SCALE GENOMIC DNA]</scope>
    <source>
        <strain evidence="7">DSM 29440</strain>
    </source>
</reference>
<keyword evidence="7" id="KW-1185">Reference proteome</keyword>
<keyword evidence="3 5" id="KW-1133">Transmembrane helix</keyword>
<dbReference type="NCBIfam" id="NF002099">
    <property type="entry name" value="PRK00944.1"/>
    <property type="match status" value="1"/>
</dbReference>
<name>A0A1N6EX09_9RHOB</name>
<comment type="similarity">
    <text evidence="5">Belongs to the UPF0314 family.</text>
</comment>
<accession>A0A1N6EX09</accession>
<dbReference type="Pfam" id="PF10755">
    <property type="entry name" value="DUF2585"/>
    <property type="match status" value="1"/>
</dbReference>
<dbReference type="STRING" id="1217970.SAMN05444002_1169"/>
<evidence type="ECO:0000256" key="5">
    <source>
        <dbReference type="HAMAP-Rule" id="MF_01514"/>
    </source>
</evidence>
<evidence type="ECO:0000256" key="1">
    <source>
        <dbReference type="ARBA" id="ARBA00022475"/>
    </source>
</evidence>
<dbReference type="GO" id="GO:0005886">
    <property type="term" value="C:plasma membrane"/>
    <property type="evidence" value="ECO:0007669"/>
    <property type="project" value="UniProtKB-SubCell"/>
</dbReference>
<proteinExistence type="inferred from homology"/>
<evidence type="ECO:0000313" key="7">
    <source>
        <dbReference type="Proteomes" id="UP000184932"/>
    </source>
</evidence>
<dbReference type="OrthoDB" id="9811954at2"/>
<feature type="transmembrane region" description="Helical" evidence="5">
    <location>
        <begin position="55"/>
        <end position="76"/>
    </location>
</feature>
<dbReference type="Proteomes" id="UP000184932">
    <property type="component" value="Unassembled WGS sequence"/>
</dbReference>